<gene>
    <name evidence="2" type="ORF">AMTR_s00081p00023480</name>
</gene>
<reference evidence="3" key="1">
    <citation type="journal article" date="2013" name="Science">
        <title>The Amborella genome and the evolution of flowering plants.</title>
        <authorList>
            <consortium name="Amborella Genome Project"/>
        </authorList>
    </citation>
    <scope>NUCLEOTIDE SEQUENCE [LARGE SCALE GENOMIC DNA]</scope>
</reference>
<feature type="region of interest" description="Disordered" evidence="1">
    <location>
        <begin position="51"/>
        <end position="81"/>
    </location>
</feature>
<dbReference type="Gramene" id="ERN04480">
    <property type="protein sequence ID" value="ERN04480"/>
    <property type="gene ID" value="AMTR_s00081p00023480"/>
</dbReference>
<dbReference type="EMBL" id="KI394223">
    <property type="protein sequence ID" value="ERN04480.1"/>
    <property type="molecule type" value="Genomic_DNA"/>
</dbReference>
<dbReference type="Proteomes" id="UP000017836">
    <property type="component" value="Unassembled WGS sequence"/>
</dbReference>
<feature type="region of interest" description="Disordered" evidence="1">
    <location>
        <begin position="160"/>
        <end position="192"/>
    </location>
</feature>
<feature type="compositionally biased region" description="Basic and acidic residues" evidence="1">
    <location>
        <begin position="263"/>
        <end position="272"/>
    </location>
</feature>
<evidence type="ECO:0000313" key="2">
    <source>
        <dbReference type="EMBL" id="ERN04480.1"/>
    </source>
</evidence>
<keyword evidence="3" id="KW-1185">Reference proteome</keyword>
<sequence>MLKGVTFSEGVKGQLANAQSIFDRMPDQPLYDKEETSPSYREGISYLNYGGRSRDPIQTKSSSHVALGHRKGPLKEGKTPSDTIELHMAGILKTPSRIALALEHQAKAVPPQQANELKITLLRQFKRPGPQRFTSVPPRRLEGVLMRPILGVDELGASNTSSNGIASQLSKAPNTRGKDEREFPHDQSNPPIRVEDCKHIMVESFRLGALDELETSSDDPQYIDSYSGAIDLAALIQKFHQNPRSEERPIREIVPSLPPMVLTEKESRKGIE</sequence>
<name>W1PBR4_AMBTC</name>
<accession>W1PBR4</accession>
<evidence type="ECO:0000256" key="1">
    <source>
        <dbReference type="SAM" id="MobiDB-lite"/>
    </source>
</evidence>
<proteinExistence type="predicted"/>
<feature type="region of interest" description="Disordered" evidence="1">
    <location>
        <begin position="242"/>
        <end position="272"/>
    </location>
</feature>
<organism evidence="2 3">
    <name type="scientific">Amborella trichopoda</name>
    <dbReference type="NCBI Taxonomy" id="13333"/>
    <lineage>
        <taxon>Eukaryota</taxon>
        <taxon>Viridiplantae</taxon>
        <taxon>Streptophyta</taxon>
        <taxon>Embryophyta</taxon>
        <taxon>Tracheophyta</taxon>
        <taxon>Spermatophyta</taxon>
        <taxon>Magnoliopsida</taxon>
        <taxon>Amborellales</taxon>
        <taxon>Amborellaceae</taxon>
        <taxon>Amborella</taxon>
    </lineage>
</organism>
<dbReference type="HOGENOM" id="CLU_1024307_0_0_1"/>
<evidence type="ECO:0000313" key="3">
    <source>
        <dbReference type="Proteomes" id="UP000017836"/>
    </source>
</evidence>
<feature type="compositionally biased region" description="Basic and acidic residues" evidence="1">
    <location>
        <begin position="176"/>
        <end position="185"/>
    </location>
</feature>
<dbReference type="AlphaFoldDB" id="W1PBR4"/>
<feature type="compositionally biased region" description="Polar residues" evidence="1">
    <location>
        <begin position="160"/>
        <end position="173"/>
    </location>
</feature>
<protein>
    <submittedName>
        <fullName evidence="2">Uncharacterized protein</fullName>
    </submittedName>
</protein>